<evidence type="ECO:0000313" key="3">
    <source>
        <dbReference type="Proteomes" id="UP000031668"/>
    </source>
</evidence>
<keyword evidence="1" id="KW-1133">Transmembrane helix</keyword>
<comment type="caution">
    <text evidence="2">The sequence shown here is derived from an EMBL/GenBank/DDBJ whole genome shotgun (WGS) entry which is preliminary data.</text>
</comment>
<protein>
    <submittedName>
        <fullName evidence="2">Uncharacterized protein</fullName>
    </submittedName>
</protein>
<keyword evidence="1" id="KW-0472">Membrane</keyword>
<keyword evidence="3" id="KW-1185">Reference proteome</keyword>
<evidence type="ECO:0000256" key="1">
    <source>
        <dbReference type="SAM" id="Phobius"/>
    </source>
</evidence>
<proteinExistence type="predicted"/>
<dbReference type="EMBL" id="JWZT01004756">
    <property type="protein sequence ID" value="KII63277.1"/>
    <property type="molecule type" value="Genomic_DNA"/>
</dbReference>
<accession>A0A0C2J2G6</accession>
<keyword evidence="1" id="KW-0812">Transmembrane</keyword>
<reference evidence="2 3" key="1">
    <citation type="journal article" date="2014" name="Genome Biol. Evol.">
        <title>The genome of the myxosporean Thelohanellus kitauei shows adaptations to nutrient acquisition within its fish host.</title>
        <authorList>
            <person name="Yang Y."/>
            <person name="Xiong J."/>
            <person name="Zhou Z."/>
            <person name="Huo F."/>
            <person name="Miao W."/>
            <person name="Ran C."/>
            <person name="Liu Y."/>
            <person name="Zhang J."/>
            <person name="Feng J."/>
            <person name="Wang M."/>
            <person name="Wang M."/>
            <person name="Wang L."/>
            <person name="Yao B."/>
        </authorList>
    </citation>
    <scope>NUCLEOTIDE SEQUENCE [LARGE SCALE GENOMIC DNA]</scope>
    <source>
        <strain evidence="2">Wuqing</strain>
    </source>
</reference>
<feature type="transmembrane region" description="Helical" evidence="1">
    <location>
        <begin position="7"/>
        <end position="28"/>
    </location>
</feature>
<evidence type="ECO:0000313" key="2">
    <source>
        <dbReference type="EMBL" id="KII63277.1"/>
    </source>
</evidence>
<name>A0A0C2J2G6_THEKT</name>
<gene>
    <name evidence="2" type="ORF">RF11_03982</name>
</gene>
<dbReference type="AlphaFoldDB" id="A0A0C2J2G6"/>
<organism evidence="2 3">
    <name type="scientific">Thelohanellus kitauei</name>
    <name type="common">Myxosporean</name>
    <dbReference type="NCBI Taxonomy" id="669202"/>
    <lineage>
        <taxon>Eukaryota</taxon>
        <taxon>Metazoa</taxon>
        <taxon>Cnidaria</taxon>
        <taxon>Myxozoa</taxon>
        <taxon>Myxosporea</taxon>
        <taxon>Bivalvulida</taxon>
        <taxon>Platysporina</taxon>
        <taxon>Myxobolidae</taxon>
        <taxon>Thelohanellus</taxon>
    </lineage>
</organism>
<dbReference type="Proteomes" id="UP000031668">
    <property type="component" value="Unassembled WGS sequence"/>
</dbReference>
<sequence length="144" mass="16516">MDCQRFGPTLIGLMYNTVSLSILLALYFENSWFVLVTTKSPARDLIFSLGDHSHKFQPTPQIALTGLELFLTSDHQLSLVIIYWMVTGLLLFNQLLLIASICIENLNKSFYVTFMLCCIFLLSIRDMFIHFCLSGFHCVLQIPR</sequence>
<feature type="transmembrane region" description="Helical" evidence="1">
    <location>
        <begin position="110"/>
        <end position="131"/>
    </location>
</feature>
<feature type="transmembrane region" description="Helical" evidence="1">
    <location>
        <begin position="81"/>
        <end position="103"/>
    </location>
</feature>